<dbReference type="EMBL" id="BMXI01000005">
    <property type="protein sequence ID" value="GHC49261.1"/>
    <property type="molecule type" value="Genomic_DNA"/>
</dbReference>
<keyword evidence="4" id="KW-1185">Reference proteome</keyword>
<sequence length="335" mass="37351">MNRRHFLHTSAWAAPTLLCRAKTTEPTQILGQGDFRYRQIPGWGVLDKQTPVKNCHGLVEDSQGHIILLTDEVQNNVIVYSPDGKLVSKWGHHFPGAHGLTLVQEDGREVLYLTDTVRHRVFKTTLDGEILQEWGPPTGPPAIKEEDYKPSWTLHDPASGDFYVLDGYGTDHIIHYDSAGKEKKVFGGQAGGITHWGPHGGIFNDQKLLIAMSDQQHLLEVSTDGTLGKKVPLPGGNPRQIFSKENHYFIGHLADNWPADRNSRGFISVLDADFRVVSNIGGTVPKYDNKDALQKMSQQGEVFQHPHDLIVGNDDSLYVAQYASGNTYPLKFERV</sequence>
<dbReference type="RefSeq" id="WP_189568856.1">
    <property type="nucleotide sequence ID" value="NZ_BMXI01000005.1"/>
</dbReference>
<evidence type="ECO:0000256" key="1">
    <source>
        <dbReference type="ARBA" id="ARBA00022729"/>
    </source>
</evidence>
<dbReference type="SUPFAM" id="SSF63829">
    <property type="entry name" value="Calcium-dependent phosphotriesterase"/>
    <property type="match status" value="1"/>
</dbReference>
<comment type="caution">
    <text evidence="3">The sequence shown here is derived from an EMBL/GenBank/DDBJ whole genome shotgun (WGS) entry which is preliminary data.</text>
</comment>
<accession>A0A918TKN9</accession>
<keyword evidence="3" id="KW-0503">Monooxygenase</keyword>
<dbReference type="PANTHER" id="PTHR10680:SF14">
    <property type="entry name" value="PEPTIDYL-GLYCINE ALPHA-AMIDATING MONOOXYGENASE"/>
    <property type="match status" value="1"/>
</dbReference>
<dbReference type="GO" id="GO:0004497">
    <property type="term" value="F:monooxygenase activity"/>
    <property type="evidence" value="ECO:0007669"/>
    <property type="project" value="UniProtKB-KW"/>
</dbReference>
<reference evidence="3" key="1">
    <citation type="journal article" date="2014" name="Int. J. Syst. Evol. Microbiol.">
        <title>Complete genome sequence of Corynebacterium casei LMG S-19264T (=DSM 44701T), isolated from a smear-ripened cheese.</title>
        <authorList>
            <consortium name="US DOE Joint Genome Institute (JGI-PGF)"/>
            <person name="Walter F."/>
            <person name="Albersmeier A."/>
            <person name="Kalinowski J."/>
            <person name="Ruckert C."/>
        </authorList>
    </citation>
    <scope>NUCLEOTIDE SEQUENCE</scope>
    <source>
        <strain evidence="3">KCTC 12988</strain>
    </source>
</reference>
<dbReference type="AlphaFoldDB" id="A0A918TKN9"/>
<keyword evidence="2" id="KW-0325">Glycoprotein</keyword>
<gene>
    <name evidence="3" type="primary">pam</name>
    <name evidence="3" type="ORF">GCM10007100_13970</name>
</gene>
<dbReference type="Proteomes" id="UP000644507">
    <property type="component" value="Unassembled WGS sequence"/>
</dbReference>
<keyword evidence="3" id="KW-0560">Oxidoreductase</keyword>
<reference evidence="3" key="2">
    <citation type="submission" date="2020-09" db="EMBL/GenBank/DDBJ databases">
        <authorList>
            <person name="Sun Q."/>
            <person name="Kim S."/>
        </authorList>
    </citation>
    <scope>NUCLEOTIDE SEQUENCE</scope>
    <source>
        <strain evidence="3">KCTC 12988</strain>
    </source>
</reference>
<dbReference type="PANTHER" id="PTHR10680">
    <property type="entry name" value="PEPTIDYL-GLYCINE ALPHA-AMIDATING MONOOXYGENASE"/>
    <property type="match status" value="1"/>
</dbReference>
<organism evidence="3 4">
    <name type="scientific">Roseibacillus persicicus</name>
    <dbReference type="NCBI Taxonomy" id="454148"/>
    <lineage>
        <taxon>Bacteria</taxon>
        <taxon>Pseudomonadati</taxon>
        <taxon>Verrucomicrobiota</taxon>
        <taxon>Verrucomicrobiia</taxon>
        <taxon>Verrucomicrobiales</taxon>
        <taxon>Verrucomicrobiaceae</taxon>
        <taxon>Roseibacillus</taxon>
    </lineage>
</organism>
<evidence type="ECO:0000313" key="4">
    <source>
        <dbReference type="Proteomes" id="UP000644507"/>
    </source>
</evidence>
<evidence type="ECO:0000313" key="3">
    <source>
        <dbReference type="EMBL" id="GHC49261.1"/>
    </source>
</evidence>
<keyword evidence="1" id="KW-0732">Signal</keyword>
<dbReference type="Gene3D" id="2.120.10.30">
    <property type="entry name" value="TolB, C-terminal domain"/>
    <property type="match status" value="1"/>
</dbReference>
<name>A0A918TKN9_9BACT</name>
<proteinExistence type="predicted"/>
<evidence type="ECO:0000256" key="2">
    <source>
        <dbReference type="ARBA" id="ARBA00023180"/>
    </source>
</evidence>
<protein>
    <submittedName>
        <fullName evidence="3">Peptidylglycine monooxygenase</fullName>
    </submittedName>
</protein>
<dbReference type="InterPro" id="IPR011042">
    <property type="entry name" value="6-blade_b-propeller_TolB-like"/>
</dbReference>